<dbReference type="GO" id="GO:0016757">
    <property type="term" value="F:glycosyltransferase activity"/>
    <property type="evidence" value="ECO:0007669"/>
    <property type="project" value="InterPro"/>
</dbReference>
<evidence type="ECO:0000259" key="1">
    <source>
        <dbReference type="Pfam" id="PF00534"/>
    </source>
</evidence>
<evidence type="ECO:0000313" key="3">
    <source>
        <dbReference type="EMBL" id="QEC63281.1"/>
    </source>
</evidence>
<dbReference type="AlphaFoldDB" id="A0A5B8UY70"/>
<keyword evidence="3" id="KW-0808">Transferase</keyword>
<proteinExistence type="predicted"/>
<accession>A0A5B8UY70</accession>
<protein>
    <submittedName>
        <fullName evidence="3">Glycosyltransferase family 4 protein</fullName>
    </submittedName>
</protein>
<dbReference type="InterPro" id="IPR028098">
    <property type="entry name" value="Glyco_trans_4-like_N"/>
</dbReference>
<reference evidence="3 4" key="1">
    <citation type="journal article" date="2017" name="Curr. Microbiol.">
        <title>Mucilaginibacter ginsenosidivorans sp. nov., Isolated from Soil of Ginseng Field.</title>
        <authorList>
            <person name="Kim M.M."/>
            <person name="Siddiqi M.Z."/>
            <person name="Im W.T."/>
        </authorList>
    </citation>
    <scope>NUCLEOTIDE SEQUENCE [LARGE SCALE GENOMIC DNA]</scope>
    <source>
        <strain evidence="3 4">Gsoil 3017</strain>
    </source>
</reference>
<dbReference type="KEGG" id="mgin:FRZ54_12070"/>
<dbReference type="InterPro" id="IPR001296">
    <property type="entry name" value="Glyco_trans_1"/>
</dbReference>
<dbReference type="EMBL" id="CP042436">
    <property type="protein sequence ID" value="QEC63281.1"/>
    <property type="molecule type" value="Genomic_DNA"/>
</dbReference>
<evidence type="ECO:0000313" key="4">
    <source>
        <dbReference type="Proteomes" id="UP000321479"/>
    </source>
</evidence>
<dbReference type="Pfam" id="PF13439">
    <property type="entry name" value="Glyco_transf_4"/>
    <property type="match status" value="1"/>
</dbReference>
<dbReference type="RefSeq" id="WP_147031857.1">
    <property type="nucleotide sequence ID" value="NZ_CP042436.1"/>
</dbReference>
<dbReference type="OrthoDB" id="1116389at2"/>
<organism evidence="3 4">
    <name type="scientific">Mucilaginibacter ginsenosidivorans</name>
    <dbReference type="NCBI Taxonomy" id="398053"/>
    <lineage>
        <taxon>Bacteria</taxon>
        <taxon>Pseudomonadati</taxon>
        <taxon>Bacteroidota</taxon>
        <taxon>Sphingobacteriia</taxon>
        <taxon>Sphingobacteriales</taxon>
        <taxon>Sphingobacteriaceae</taxon>
        <taxon>Mucilaginibacter</taxon>
    </lineage>
</organism>
<dbReference type="Pfam" id="PF00534">
    <property type="entry name" value="Glycos_transf_1"/>
    <property type="match status" value="1"/>
</dbReference>
<keyword evidence="4" id="KW-1185">Reference proteome</keyword>
<dbReference type="Proteomes" id="UP000321479">
    <property type="component" value="Chromosome"/>
</dbReference>
<feature type="domain" description="Glycosyl transferase family 1" evidence="1">
    <location>
        <begin position="181"/>
        <end position="302"/>
    </location>
</feature>
<feature type="domain" description="Glycosyltransferase subfamily 4-like N-terminal" evidence="2">
    <location>
        <begin position="28"/>
        <end position="178"/>
    </location>
</feature>
<evidence type="ECO:0000259" key="2">
    <source>
        <dbReference type="Pfam" id="PF13439"/>
    </source>
</evidence>
<sequence length="356" mass="40616">MIKQNTLVILSPGFPENEADSTCIPAQQVFVRNLKKNFPALNIVVLAFQYPFTSSRYQWQGVTVFSFGGKNRGGVFRMLVWIRAWLKLRKLKRQHNLVGLLSFWMGECTLVAFRFARWYKVKHFSWVLGQDAKLWNKYFDRIQPRAASLIALSDFIAAEFNRNYQIRPTHVIPVGIDPAMFNLPAAERDIDILGAGSLIPLKQYFLLVNIVGVLRETRPDIKAIICGDGPEMESLRTMVRNLDLENNITLMGELEHKDVLDMMGRAKIFVHTSAYEGFGVVCLEALYAGAQVVSFVKPMDAEIRNWHFAHMQDDMLKIVKGLLDDPGTDHTPVIPYLVDDSNKAIMKLFDYNEDAI</sequence>
<dbReference type="PANTHER" id="PTHR45871:SF1">
    <property type="entry name" value="PHOSPHATIDYLINOSITOL N-ACETYLGLUCOSAMINYLTRANSFERASE SUBUNIT A"/>
    <property type="match status" value="1"/>
</dbReference>
<dbReference type="Gene3D" id="3.40.50.2000">
    <property type="entry name" value="Glycogen Phosphorylase B"/>
    <property type="match status" value="2"/>
</dbReference>
<gene>
    <name evidence="3" type="ORF">FRZ54_12070</name>
</gene>
<dbReference type="PANTHER" id="PTHR45871">
    <property type="entry name" value="N-ACETYLGLUCOSAMINYL-PHOSPHATIDYLINOSITOL BIOSYNTHETIC PROTEIN"/>
    <property type="match status" value="1"/>
</dbReference>
<name>A0A5B8UY70_9SPHI</name>
<dbReference type="SUPFAM" id="SSF53756">
    <property type="entry name" value="UDP-Glycosyltransferase/glycogen phosphorylase"/>
    <property type="match status" value="1"/>
</dbReference>